<evidence type="ECO:0000256" key="1">
    <source>
        <dbReference type="SAM" id="MobiDB-lite"/>
    </source>
</evidence>
<name>A0A2D2C5E4_9RHOB</name>
<feature type="region of interest" description="Disordered" evidence="1">
    <location>
        <begin position="27"/>
        <end position="74"/>
    </location>
</feature>
<gene>
    <name evidence="2" type="ORF">PYTT13_17510</name>
</gene>
<evidence type="ECO:0000313" key="3">
    <source>
        <dbReference type="Proteomes" id="UP000229314"/>
    </source>
</evidence>
<dbReference type="EMBL" id="CP024422">
    <property type="protein sequence ID" value="ATQ57724.1"/>
    <property type="molecule type" value="Genomic_DNA"/>
</dbReference>
<reference evidence="2 3" key="1">
    <citation type="submission" date="2017-10" db="EMBL/GenBank/DDBJ databases">
        <title>Complete genome sequence of Paracoccus yeei TT13 isolated from human skin.</title>
        <authorList>
            <person name="Lee K."/>
            <person name="Lim J.Y."/>
            <person name="Hwang I."/>
        </authorList>
    </citation>
    <scope>NUCLEOTIDE SEQUENCE [LARGE SCALE GENOMIC DNA]</scope>
    <source>
        <strain evidence="2 3">TT13</strain>
    </source>
</reference>
<evidence type="ECO:0000313" key="2">
    <source>
        <dbReference type="EMBL" id="ATQ57724.1"/>
    </source>
</evidence>
<dbReference type="Proteomes" id="UP000229314">
    <property type="component" value="Chromosome"/>
</dbReference>
<proteinExistence type="predicted"/>
<accession>A0A2D2C5E4</accession>
<feature type="compositionally biased region" description="Acidic residues" evidence="1">
    <location>
        <begin position="52"/>
        <end position="62"/>
    </location>
</feature>
<dbReference type="AlphaFoldDB" id="A0A2D2C5E4"/>
<protein>
    <submittedName>
        <fullName evidence="2">Uncharacterized protein</fullName>
    </submittedName>
</protein>
<organism evidence="2 3">
    <name type="scientific">Paracoccus yeei</name>
    <dbReference type="NCBI Taxonomy" id="147645"/>
    <lineage>
        <taxon>Bacteria</taxon>
        <taxon>Pseudomonadati</taxon>
        <taxon>Pseudomonadota</taxon>
        <taxon>Alphaproteobacteria</taxon>
        <taxon>Rhodobacterales</taxon>
        <taxon>Paracoccaceae</taxon>
        <taxon>Paracoccus</taxon>
    </lineage>
</organism>
<sequence>MKNRHVYFCLGIAAGFLLKAACDNAGRRSLADNGPTRRIRPAGPSAMREPPPDWDEVDEQVDESFPASDPPGNY</sequence>